<keyword evidence="2" id="KW-0812">Transmembrane</keyword>
<protein>
    <submittedName>
        <fullName evidence="3">Uncharacterized protein</fullName>
    </submittedName>
</protein>
<comment type="caution">
    <text evidence="3">The sequence shown here is derived from an EMBL/GenBank/DDBJ whole genome shotgun (WGS) entry which is preliminary data.</text>
</comment>
<sequence>MLLMMWCLPEPEASISVTIIFVVAIMTDKPLVMIWLVSKAYVKWCKGDTVKQVEEKPKEVMTEATLVNSSSSETSETVESTDKEMDDFTEVIINSGKELQ</sequence>
<dbReference type="Proteomes" id="UP000252519">
    <property type="component" value="Unassembled WGS sequence"/>
</dbReference>
<evidence type="ECO:0000256" key="2">
    <source>
        <dbReference type="SAM" id="Phobius"/>
    </source>
</evidence>
<reference evidence="3 4" key="1">
    <citation type="submission" date="2014-10" db="EMBL/GenBank/DDBJ databases">
        <title>Draft genome of the hookworm Ancylostoma caninum.</title>
        <authorList>
            <person name="Mitreva M."/>
        </authorList>
    </citation>
    <scope>NUCLEOTIDE SEQUENCE [LARGE SCALE GENOMIC DNA]</scope>
    <source>
        <strain evidence="3 4">Baltimore</strain>
    </source>
</reference>
<dbReference type="AlphaFoldDB" id="A0A368EZ72"/>
<keyword evidence="4" id="KW-1185">Reference proteome</keyword>
<evidence type="ECO:0000256" key="1">
    <source>
        <dbReference type="SAM" id="MobiDB-lite"/>
    </source>
</evidence>
<proteinExistence type="predicted"/>
<accession>A0A368EZ72</accession>
<dbReference type="EMBL" id="JOJR01014414">
    <property type="protein sequence ID" value="RCN25073.1"/>
    <property type="molecule type" value="Genomic_DNA"/>
</dbReference>
<evidence type="ECO:0000313" key="3">
    <source>
        <dbReference type="EMBL" id="RCN25073.1"/>
    </source>
</evidence>
<organism evidence="3 4">
    <name type="scientific">Ancylostoma caninum</name>
    <name type="common">Dog hookworm</name>
    <dbReference type="NCBI Taxonomy" id="29170"/>
    <lineage>
        <taxon>Eukaryota</taxon>
        <taxon>Metazoa</taxon>
        <taxon>Ecdysozoa</taxon>
        <taxon>Nematoda</taxon>
        <taxon>Chromadorea</taxon>
        <taxon>Rhabditida</taxon>
        <taxon>Rhabditina</taxon>
        <taxon>Rhabditomorpha</taxon>
        <taxon>Strongyloidea</taxon>
        <taxon>Ancylostomatidae</taxon>
        <taxon>Ancylostomatinae</taxon>
        <taxon>Ancylostoma</taxon>
    </lineage>
</organism>
<dbReference type="OrthoDB" id="203097at2759"/>
<keyword evidence="2" id="KW-1133">Transmembrane helix</keyword>
<dbReference type="STRING" id="29170.A0A368EZ72"/>
<keyword evidence="2" id="KW-0472">Membrane</keyword>
<gene>
    <name evidence="3" type="ORF">ANCCAN_29217</name>
</gene>
<name>A0A368EZ72_ANCCA</name>
<feature type="region of interest" description="Disordered" evidence="1">
    <location>
        <begin position="62"/>
        <end position="82"/>
    </location>
</feature>
<feature type="transmembrane region" description="Helical" evidence="2">
    <location>
        <begin position="15"/>
        <end position="37"/>
    </location>
</feature>
<feature type="compositionally biased region" description="Low complexity" evidence="1">
    <location>
        <begin position="69"/>
        <end position="78"/>
    </location>
</feature>
<evidence type="ECO:0000313" key="4">
    <source>
        <dbReference type="Proteomes" id="UP000252519"/>
    </source>
</evidence>